<keyword evidence="6 9" id="KW-0418">Kinase</keyword>
<evidence type="ECO:0000256" key="6">
    <source>
        <dbReference type="ARBA" id="ARBA00022777"/>
    </source>
</evidence>
<evidence type="ECO:0000256" key="4">
    <source>
        <dbReference type="ARBA" id="ARBA00022679"/>
    </source>
</evidence>
<dbReference type="Gene3D" id="3.30.450.20">
    <property type="entry name" value="PAS domain"/>
    <property type="match status" value="1"/>
</dbReference>
<evidence type="ECO:0000259" key="8">
    <source>
        <dbReference type="PROSITE" id="PS50109"/>
    </source>
</evidence>
<keyword evidence="5" id="KW-0547">Nucleotide-binding</keyword>
<evidence type="ECO:0000256" key="7">
    <source>
        <dbReference type="ARBA" id="ARBA00022840"/>
    </source>
</evidence>
<keyword evidence="3" id="KW-0597">Phosphoprotein</keyword>
<dbReference type="SMART" id="SM00065">
    <property type="entry name" value="GAF"/>
    <property type="match status" value="1"/>
</dbReference>
<dbReference type="Gene3D" id="3.30.565.10">
    <property type="entry name" value="Histidine kinase-like ATPase, C-terminal domain"/>
    <property type="match status" value="1"/>
</dbReference>
<dbReference type="RefSeq" id="WP_203272594.1">
    <property type="nucleotide sequence ID" value="NZ_JAFBID010000026.1"/>
</dbReference>
<sequence>MPKRSDGPSLELKRMHEYQRALAAFGRVASEVLPRERLLHYVTAQVSRVTHIKHVKVLCYRPDHGDLLMVAGVGWKPGVVGQTSFALDNASPPGRTMQTAAPVIVEDLPNDPEFRMHPSLRDHGIVSILNVPVRIDGRTWGVLEVDAEEPRSFDEGDVTFLSTMANILGVALLRLETETKAAEAAAAHGREKSFADVVLREFQHRVKNNLQTIISFLALQRRHASTQEDRDRFVSVMDRVHAIALAQDQLSFDMGISNVEFGDYLRALCANIDPQRETVSIEVEAERGALLPLDRAVAAGLIVNELVTNSLKYAFDEDGGIIRVSFTTQSELGEACLVVEDNGRGMGPPRKGGLGLQLIDAFTNQLDGQVEREPIEKGTRTSVRFPLPL</sequence>
<dbReference type="InterPro" id="IPR036890">
    <property type="entry name" value="HATPase_C_sf"/>
</dbReference>
<evidence type="ECO:0000313" key="10">
    <source>
        <dbReference type="Proteomes" id="UP001593940"/>
    </source>
</evidence>
<dbReference type="InterPro" id="IPR003018">
    <property type="entry name" value="GAF"/>
</dbReference>
<dbReference type="InterPro" id="IPR003594">
    <property type="entry name" value="HATPase_dom"/>
</dbReference>
<dbReference type="PROSITE" id="PS50109">
    <property type="entry name" value="HIS_KIN"/>
    <property type="match status" value="1"/>
</dbReference>
<protein>
    <recommendedName>
        <fullName evidence="2">histidine kinase</fullName>
        <ecNumber evidence="2">2.7.13.3</ecNumber>
    </recommendedName>
</protein>
<dbReference type="InterPro" id="IPR005467">
    <property type="entry name" value="His_kinase_dom"/>
</dbReference>
<organism evidence="9 10">
    <name type="scientific">Microvirga arabica</name>
    <dbReference type="NCBI Taxonomy" id="1128671"/>
    <lineage>
        <taxon>Bacteria</taxon>
        <taxon>Pseudomonadati</taxon>
        <taxon>Pseudomonadota</taxon>
        <taxon>Alphaproteobacteria</taxon>
        <taxon>Hyphomicrobiales</taxon>
        <taxon>Methylobacteriaceae</taxon>
        <taxon>Microvirga</taxon>
    </lineage>
</organism>
<reference evidence="9 10" key="1">
    <citation type="submission" date="2024-09" db="EMBL/GenBank/DDBJ databases">
        <title>Nodulacao em especies de Leguminosae Basais da Amazonia e Caracterizacao dos Rizobios e Bacterias Associadas aos Nodulos.</title>
        <authorList>
            <person name="Jambeiro I.C.A."/>
            <person name="Lopes I.S."/>
            <person name="Aguiar E.R.G.R."/>
            <person name="Santos A.F.J."/>
            <person name="Dos Santos J.M.F."/>
            <person name="Gross E."/>
        </authorList>
    </citation>
    <scope>NUCLEOTIDE SEQUENCE [LARGE SCALE GENOMIC DNA]</scope>
    <source>
        <strain evidence="9 10">BRUESC1165</strain>
    </source>
</reference>
<keyword evidence="4 9" id="KW-0808">Transferase</keyword>
<gene>
    <name evidence="9" type="ORF">ACETIH_06840</name>
</gene>
<feature type="domain" description="Histidine kinase" evidence="8">
    <location>
        <begin position="201"/>
        <end position="389"/>
    </location>
</feature>
<dbReference type="SMART" id="SM00387">
    <property type="entry name" value="HATPase_c"/>
    <property type="match status" value="1"/>
</dbReference>
<dbReference type="PANTHER" id="PTHR41523:SF8">
    <property type="entry name" value="ETHYLENE RESPONSE SENSOR PROTEIN"/>
    <property type="match status" value="1"/>
</dbReference>
<dbReference type="SUPFAM" id="SSF55874">
    <property type="entry name" value="ATPase domain of HSP90 chaperone/DNA topoisomerase II/histidine kinase"/>
    <property type="match status" value="1"/>
</dbReference>
<evidence type="ECO:0000256" key="3">
    <source>
        <dbReference type="ARBA" id="ARBA00022553"/>
    </source>
</evidence>
<dbReference type="Gene3D" id="3.30.450.40">
    <property type="match status" value="1"/>
</dbReference>
<keyword evidence="10" id="KW-1185">Reference proteome</keyword>
<evidence type="ECO:0000313" key="9">
    <source>
        <dbReference type="EMBL" id="MFC1456442.1"/>
    </source>
</evidence>
<dbReference type="SUPFAM" id="SSF55781">
    <property type="entry name" value="GAF domain-like"/>
    <property type="match status" value="1"/>
</dbReference>
<dbReference type="GO" id="GO:0004673">
    <property type="term" value="F:protein histidine kinase activity"/>
    <property type="evidence" value="ECO:0007669"/>
    <property type="project" value="UniProtKB-EC"/>
</dbReference>
<evidence type="ECO:0000256" key="2">
    <source>
        <dbReference type="ARBA" id="ARBA00012438"/>
    </source>
</evidence>
<dbReference type="Proteomes" id="UP001593940">
    <property type="component" value="Unassembled WGS sequence"/>
</dbReference>
<dbReference type="InterPro" id="IPR029016">
    <property type="entry name" value="GAF-like_dom_sf"/>
</dbReference>
<comment type="catalytic activity">
    <reaction evidence="1">
        <text>ATP + protein L-histidine = ADP + protein N-phospho-L-histidine.</text>
        <dbReference type="EC" id="2.7.13.3"/>
    </reaction>
</comment>
<evidence type="ECO:0000256" key="1">
    <source>
        <dbReference type="ARBA" id="ARBA00000085"/>
    </source>
</evidence>
<dbReference type="Pfam" id="PF13185">
    <property type="entry name" value="GAF_2"/>
    <property type="match status" value="1"/>
</dbReference>
<accession>A0ABV6Y5A6</accession>
<dbReference type="EC" id="2.7.13.3" evidence="2"/>
<name>A0ABV6Y5A6_9HYPH</name>
<keyword evidence="7" id="KW-0067">ATP-binding</keyword>
<dbReference type="InterPro" id="IPR011495">
    <property type="entry name" value="Sig_transdc_His_kin_sub2_dim/P"/>
</dbReference>
<dbReference type="Pfam" id="PF07568">
    <property type="entry name" value="HisKA_2"/>
    <property type="match status" value="1"/>
</dbReference>
<proteinExistence type="predicted"/>
<comment type="caution">
    <text evidence="9">The sequence shown here is derived from an EMBL/GenBank/DDBJ whole genome shotgun (WGS) entry which is preliminary data.</text>
</comment>
<dbReference type="PANTHER" id="PTHR41523">
    <property type="entry name" value="TWO-COMPONENT SYSTEM SENSOR PROTEIN"/>
    <property type="match status" value="1"/>
</dbReference>
<dbReference type="Pfam" id="PF02518">
    <property type="entry name" value="HATPase_c"/>
    <property type="match status" value="1"/>
</dbReference>
<evidence type="ECO:0000256" key="5">
    <source>
        <dbReference type="ARBA" id="ARBA00022741"/>
    </source>
</evidence>
<dbReference type="EMBL" id="JBHOMY010000016">
    <property type="protein sequence ID" value="MFC1456442.1"/>
    <property type="molecule type" value="Genomic_DNA"/>
</dbReference>